<dbReference type="EMBL" id="CP003539">
    <property type="protein sequence ID" value="AFX98662.1"/>
    <property type="molecule type" value="Genomic_DNA"/>
</dbReference>
<dbReference type="KEGG" id="thal:A1OE_469"/>
<accession>K7YMC3</accession>
<dbReference type="Proteomes" id="UP000010077">
    <property type="component" value="Chromosome"/>
</dbReference>
<keyword evidence="2" id="KW-1185">Reference proteome</keyword>
<dbReference type="AlphaFoldDB" id="K7YMC3"/>
<evidence type="ECO:0000313" key="1">
    <source>
        <dbReference type="EMBL" id="AFX98662.1"/>
    </source>
</evidence>
<sequence>MFSLAENAADNIVINTQRVSNTLFVMKSKLFYYAPYCRIIIRLVKFLYTIR</sequence>
<dbReference type="HOGENOM" id="CLU_3096818_0_0_5"/>
<proteinExistence type="predicted"/>
<gene>
    <name evidence="1" type="ORF">A1OE_469</name>
</gene>
<name>K7YMC3_9PROT</name>
<reference evidence="1 2" key="1">
    <citation type="journal article" date="2012" name="Proc. Natl. Acad. Sci. U.S.A.">
        <title>Genome streamlining and chemical defense in a coral reef symbiosis.</title>
        <authorList>
            <person name="Kwan J.C."/>
            <person name="Donia M.S."/>
            <person name="Han A.W."/>
            <person name="Hirose E."/>
            <person name="Haygood M.G."/>
            <person name="Schmidt E.W."/>
        </authorList>
    </citation>
    <scope>NUCLEOTIDE SEQUENCE [LARGE SCALE GENOMIC DNA]</scope>
    <source>
        <strain evidence="1 2">L2</strain>
    </source>
</reference>
<organism evidence="1 2">
    <name type="scientific">Candidatus Endolissoclinum faulkneri L2</name>
    <dbReference type="NCBI Taxonomy" id="1193729"/>
    <lineage>
        <taxon>Bacteria</taxon>
        <taxon>Pseudomonadati</taxon>
        <taxon>Pseudomonadota</taxon>
        <taxon>Alphaproteobacteria</taxon>
        <taxon>Rhodospirillales</taxon>
        <taxon>Rhodospirillaceae</taxon>
        <taxon>Candidatus Endolissoclinum</taxon>
    </lineage>
</organism>
<evidence type="ECO:0000313" key="2">
    <source>
        <dbReference type="Proteomes" id="UP000010077"/>
    </source>
</evidence>
<protein>
    <submittedName>
        <fullName evidence="1">Uncharacterized protein</fullName>
    </submittedName>
</protein>